<dbReference type="Pfam" id="PF12077">
    <property type="entry name" value="DUF3556"/>
    <property type="match status" value="1"/>
</dbReference>
<accession>A0A402CIJ5</accession>
<keyword evidence="1" id="KW-1133">Transmembrane helix</keyword>
<keyword evidence="1" id="KW-0472">Membrane</keyword>
<feature type="transmembrane region" description="Helical" evidence="1">
    <location>
        <begin position="145"/>
        <end position="163"/>
    </location>
</feature>
<proteinExistence type="predicted"/>
<dbReference type="EMBL" id="BHYM01000076">
    <property type="protein sequence ID" value="GCE43446.1"/>
    <property type="molecule type" value="Genomic_DNA"/>
</dbReference>
<organism evidence="2 3">
    <name type="scientific">Rhodococcus wratislaviensis</name>
    <name type="common">Tsukamurella wratislaviensis</name>
    <dbReference type="NCBI Taxonomy" id="44752"/>
    <lineage>
        <taxon>Bacteria</taxon>
        <taxon>Bacillati</taxon>
        <taxon>Actinomycetota</taxon>
        <taxon>Actinomycetes</taxon>
        <taxon>Mycobacteriales</taxon>
        <taxon>Nocardiaceae</taxon>
        <taxon>Rhodococcus</taxon>
    </lineage>
</organism>
<sequence>MSFTEADFPDVDLATFKHRPYLDRLKVLTRHWAEFGVGTPWSVHMLYVAKIVTYLFTGVVIASFTSGFGGFWDIGAFWTQPIFYQKMLLWTMLFEFLGLGASSGPLAFRFSPPIGGVLHWLRPNTIRLPPWPSAIPFTKGSRRTWFDVATYLGVVASLVTLLLSDGVSKEGQPADSVGLLDPALLLPLIVLLAIAGLRDKTLFLAARSEQYWVAAIFFAFLPFVEMIVGLKLIMMAVWWGAAFSKLGRHFSFVVSAMMSNAPWFRSPRLKRRLYRNYPDDLRPSKVASFIAHQGTVIEFVVPVVLLFSSNRLVTICALVVIVFFHLFITSMFPLGVPLEWNIFYVFSAVYLFGLYPADGYGIGSISPMLLLALVLGLSLFPVLGNFFPARISFLWSMRYYAGNWATTQWAFRKGSESRLNDKIVKAAPIQADQLTSLYGRDVAELLVEKAVAWRSLHSHGRALTTLIGNHVDSYQNYDIREGEFVAGAVLGWSFGDGHLHGAQLMEAIQERCSFAPGEAIVVYIESQPVHNLRQRYRVYDLAVGEIERGYIDVADMITAQPWLEDGPIRVHPQWSHADHRSSFGKGVVEA</sequence>
<keyword evidence="1" id="KW-0812">Transmembrane</keyword>
<dbReference type="InterPro" id="IPR021941">
    <property type="entry name" value="DUF3556_TM"/>
</dbReference>
<reference evidence="2 3" key="1">
    <citation type="submission" date="2018-11" db="EMBL/GenBank/DDBJ databases">
        <title>Microbial catabolism of amino acid.</title>
        <authorList>
            <person name="Hibi M."/>
            <person name="Ogawa J."/>
        </authorList>
    </citation>
    <scope>NUCLEOTIDE SEQUENCE [LARGE SCALE GENOMIC DNA]</scope>
    <source>
        <strain evidence="2 3">C31-06</strain>
    </source>
</reference>
<name>A0A402CIJ5_RHOWR</name>
<feature type="transmembrane region" description="Helical" evidence="1">
    <location>
        <begin position="211"/>
        <end position="240"/>
    </location>
</feature>
<feature type="transmembrane region" description="Helical" evidence="1">
    <location>
        <begin position="87"/>
        <end position="108"/>
    </location>
</feature>
<feature type="transmembrane region" description="Helical" evidence="1">
    <location>
        <begin position="312"/>
        <end position="334"/>
    </location>
</feature>
<feature type="transmembrane region" description="Helical" evidence="1">
    <location>
        <begin position="341"/>
        <end position="357"/>
    </location>
</feature>
<feature type="transmembrane region" description="Helical" evidence="1">
    <location>
        <begin position="286"/>
        <end position="306"/>
    </location>
</feature>
<evidence type="ECO:0000256" key="1">
    <source>
        <dbReference type="SAM" id="Phobius"/>
    </source>
</evidence>
<gene>
    <name evidence="2" type="ORF">Rhow_007676</name>
</gene>
<evidence type="ECO:0000313" key="3">
    <source>
        <dbReference type="Proteomes" id="UP000287519"/>
    </source>
</evidence>
<dbReference type="AlphaFoldDB" id="A0A402CIJ5"/>
<feature type="transmembrane region" description="Helical" evidence="1">
    <location>
        <begin position="369"/>
        <end position="388"/>
    </location>
</feature>
<evidence type="ECO:0000313" key="2">
    <source>
        <dbReference type="EMBL" id="GCE43446.1"/>
    </source>
</evidence>
<feature type="transmembrane region" description="Helical" evidence="1">
    <location>
        <begin position="51"/>
        <end position="72"/>
    </location>
</feature>
<comment type="caution">
    <text evidence="2">The sequence shown here is derived from an EMBL/GenBank/DDBJ whole genome shotgun (WGS) entry which is preliminary data.</text>
</comment>
<protein>
    <submittedName>
        <fullName evidence="2">CONSERVED MEMBRANE PROTEIN</fullName>
    </submittedName>
</protein>
<dbReference type="Proteomes" id="UP000287519">
    <property type="component" value="Unassembled WGS sequence"/>
</dbReference>
<feature type="transmembrane region" description="Helical" evidence="1">
    <location>
        <begin position="183"/>
        <end position="199"/>
    </location>
</feature>
<dbReference type="OrthoDB" id="3520547at2"/>
<keyword evidence="3" id="KW-1185">Reference proteome</keyword>